<reference evidence="1" key="1">
    <citation type="submission" date="2020-05" db="EMBL/GenBank/DDBJ databases">
        <authorList>
            <person name="Zhu T."/>
            <person name="Keshari N."/>
            <person name="Lu X."/>
        </authorList>
    </citation>
    <scope>NUCLEOTIDE SEQUENCE</scope>
    <source>
        <strain evidence="1">NK1-12</strain>
    </source>
</reference>
<gene>
    <name evidence="1" type="ORF">HJG54_31035</name>
</gene>
<name>A0AA96WKL7_9CYAN</name>
<dbReference type="Pfam" id="PF08865">
    <property type="entry name" value="DUF1830"/>
    <property type="match status" value="1"/>
</dbReference>
<accession>A0AA96WKL7</accession>
<dbReference type="AlphaFoldDB" id="A0AA96WKL7"/>
<dbReference type="RefSeq" id="WP_036010882.1">
    <property type="nucleotide sequence ID" value="NZ_CP053587.1"/>
</dbReference>
<protein>
    <submittedName>
        <fullName evidence="1">DUF1830 domain-containing protein</fullName>
    </submittedName>
</protein>
<proteinExistence type="predicted"/>
<sequence>MKVKEQYHGWVIELVSHPNGYSFHCWTAQERIGITDRQLYSSLDQALTIAKKRADLETMRWALTRFLDDACLHYKLNLDEMIALEASILEFVAAAFREDSAMPSSTEVHMLQATCELFCAYKNTTSKLQVVRITNISGWYFEKVVFPQEQLLFEALPEAELEIYTGTAWGATLVEKIRCSQLKACIFE</sequence>
<dbReference type="InterPro" id="IPR014964">
    <property type="entry name" value="DUF1830"/>
</dbReference>
<organism evidence="1">
    <name type="scientific">Leptolyngbya sp. NK1-12</name>
    <dbReference type="NCBI Taxonomy" id="2547451"/>
    <lineage>
        <taxon>Bacteria</taxon>
        <taxon>Bacillati</taxon>
        <taxon>Cyanobacteriota</taxon>
        <taxon>Cyanophyceae</taxon>
        <taxon>Leptolyngbyales</taxon>
        <taxon>Leptolyngbyaceae</taxon>
        <taxon>Leptolyngbya group</taxon>
        <taxon>Leptolyngbya</taxon>
    </lineage>
</organism>
<dbReference type="EMBL" id="CP053587">
    <property type="protein sequence ID" value="WNZ27323.1"/>
    <property type="molecule type" value="Genomic_DNA"/>
</dbReference>
<dbReference type="Gene3D" id="3.10.129.10">
    <property type="entry name" value="Hotdog Thioesterase"/>
    <property type="match status" value="1"/>
</dbReference>
<evidence type="ECO:0000313" key="1">
    <source>
        <dbReference type="EMBL" id="WNZ27323.1"/>
    </source>
</evidence>